<dbReference type="EMBL" id="SNSQ01000158">
    <property type="protein sequence ID" value="TEU30787.1"/>
    <property type="molecule type" value="Genomic_DNA"/>
</dbReference>
<dbReference type="Gene3D" id="3.40.50.1000">
    <property type="entry name" value="HAD superfamily/HAD-like"/>
    <property type="match status" value="1"/>
</dbReference>
<sequence>MIKAIFFDYDGVLTTDKTGSLTTNKYLSHASGVDYELIQKAFSYYNADLILGRTTHKAIWSYVCKLIEHELDFSLLEQAFLSTPTNDAMFALARDLRKRYAVGIITDNKKDRLDCLRKSQQLDELFDPVIVSAEHGVGKQSPTIFERALRELHIGPEEAVFVDNTPANLVVAQQLGMHTYLHDDELNDVGRLTATLAGRYRVLLD</sequence>
<dbReference type="InterPro" id="IPR023214">
    <property type="entry name" value="HAD_sf"/>
</dbReference>
<dbReference type="NCBIfam" id="TIGR01549">
    <property type="entry name" value="HAD-SF-IA-v1"/>
    <property type="match status" value="1"/>
</dbReference>
<gene>
    <name evidence="1" type="ORF">E3D37_45800</name>
</gene>
<dbReference type="SUPFAM" id="SSF56784">
    <property type="entry name" value="HAD-like"/>
    <property type="match status" value="1"/>
</dbReference>
<evidence type="ECO:0000313" key="2">
    <source>
        <dbReference type="Proteomes" id="UP000298234"/>
    </source>
</evidence>
<dbReference type="InterPro" id="IPR006439">
    <property type="entry name" value="HAD-SF_hydro_IA"/>
</dbReference>
<dbReference type="PRINTS" id="PR00413">
    <property type="entry name" value="HADHALOGNASE"/>
</dbReference>
<reference evidence="1 2" key="1">
    <citation type="submission" date="2019-03" db="EMBL/GenBank/DDBJ databases">
        <title>Burkholderia cepacia outbreak.</title>
        <authorList>
            <person name="Farzana R."/>
            <person name="Walsh T.R."/>
        </authorList>
    </citation>
    <scope>NUCLEOTIDE SEQUENCE [LARGE SCALE GENOMIC DNA]</scope>
    <source>
        <strain evidence="2">d13</strain>
    </source>
</reference>
<dbReference type="GO" id="GO:0016787">
    <property type="term" value="F:hydrolase activity"/>
    <property type="evidence" value="ECO:0007669"/>
    <property type="project" value="UniProtKB-KW"/>
</dbReference>
<dbReference type="AlphaFoldDB" id="A0AAX2R9L0"/>
<dbReference type="NCBIfam" id="TIGR01509">
    <property type="entry name" value="HAD-SF-IA-v3"/>
    <property type="match status" value="1"/>
</dbReference>
<dbReference type="PANTHER" id="PTHR43611">
    <property type="entry name" value="ALPHA-D-GLUCOSE 1-PHOSPHATE PHOSPHATASE"/>
    <property type="match status" value="1"/>
</dbReference>
<name>A0AAX2R9L0_BURCE</name>
<dbReference type="SFLD" id="SFLDG01129">
    <property type="entry name" value="C1.5:_HAD__Beta-PGM__Phosphata"/>
    <property type="match status" value="1"/>
</dbReference>
<evidence type="ECO:0000313" key="1">
    <source>
        <dbReference type="EMBL" id="TEU30787.1"/>
    </source>
</evidence>
<dbReference type="Pfam" id="PF00702">
    <property type="entry name" value="Hydrolase"/>
    <property type="match status" value="1"/>
</dbReference>
<proteinExistence type="predicted"/>
<protein>
    <submittedName>
        <fullName evidence="1">HAD family hydrolase</fullName>
    </submittedName>
</protein>
<accession>A0AAX2R9L0</accession>
<dbReference type="InterPro" id="IPR036412">
    <property type="entry name" value="HAD-like_sf"/>
</dbReference>
<comment type="caution">
    <text evidence="1">The sequence shown here is derived from an EMBL/GenBank/DDBJ whole genome shotgun (WGS) entry which is preliminary data.</text>
</comment>
<keyword evidence="1" id="KW-0378">Hydrolase</keyword>
<dbReference type="Proteomes" id="UP000298234">
    <property type="component" value="Unassembled WGS sequence"/>
</dbReference>
<dbReference type="SFLD" id="SFLDS00003">
    <property type="entry name" value="Haloacid_Dehalogenase"/>
    <property type="match status" value="1"/>
</dbReference>
<organism evidence="1 2">
    <name type="scientific">Burkholderia cepacia</name>
    <name type="common">Pseudomonas cepacia</name>
    <dbReference type="NCBI Taxonomy" id="292"/>
    <lineage>
        <taxon>Bacteria</taxon>
        <taxon>Pseudomonadati</taxon>
        <taxon>Pseudomonadota</taxon>
        <taxon>Betaproteobacteria</taxon>
        <taxon>Burkholderiales</taxon>
        <taxon>Burkholderiaceae</taxon>
        <taxon>Burkholderia</taxon>
        <taxon>Burkholderia cepacia complex</taxon>
    </lineage>
</organism>
<dbReference type="RefSeq" id="WP_059693523.1">
    <property type="nucleotide sequence ID" value="NZ_CADEUW010000016.1"/>
</dbReference>
<dbReference type="PANTHER" id="PTHR43611:SF3">
    <property type="entry name" value="FLAVIN MONONUCLEOTIDE HYDROLASE 1, CHLOROPLATIC"/>
    <property type="match status" value="1"/>
</dbReference>